<dbReference type="EMBL" id="FOEG01000001">
    <property type="protein sequence ID" value="SEO53357.1"/>
    <property type="molecule type" value="Genomic_DNA"/>
</dbReference>
<name>A0A1H8QHG6_9GAMM</name>
<proteinExistence type="predicted"/>
<dbReference type="Gene3D" id="3.40.50.300">
    <property type="entry name" value="P-loop containing nucleotide triphosphate hydrolases"/>
    <property type="match status" value="1"/>
</dbReference>
<dbReference type="Proteomes" id="UP000199657">
    <property type="component" value="Unassembled WGS sequence"/>
</dbReference>
<keyword evidence="1" id="KW-0418">Kinase</keyword>
<dbReference type="OrthoDB" id="4544211at2"/>
<dbReference type="InterPro" id="IPR027417">
    <property type="entry name" value="P-loop_NTPase"/>
</dbReference>
<dbReference type="STRING" id="406100.SAMN04488052_101574"/>
<dbReference type="AlphaFoldDB" id="A0A1H8QHG6"/>
<accession>A0A1H8QHG6</accession>
<protein>
    <submittedName>
        <fullName evidence="1">Hpr(Ser) kinase/phosphatase</fullName>
    </submittedName>
</protein>
<organism evidence="1 2">
    <name type="scientific">Aquisalimonas asiatica</name>
    <dbReference type="NCBI Taxonomy" id="406100"/>
    <lineage>
        <taxon>Bacteria</taxon>
        <taxon>Pseudomonadati</taxon>
        <taxon>Pseudomonadota</taxon>
        <taxon>Gammaproteobacteria</taxon>
        <taxon>Chromatiales</taxon>
        <taxon>Ectothiorhodospiraceae</taxon>
        <taxon>Aquisalimonas</taxon>
    </lineage>
</organism>
<evidence type="ECO:0000313" key="1">
    <source>
        <dbReference type="EMBL" id="SEO53357.1"/>
    </source>
</evidence>
<dbReference type="SUPFAM" id="SSF53795">
    <property type="entry name" value="PEP carboxykinase-like"/>
    <property type="match status" value="1"/>
</dbReference>
<evidence type="ECO:0000313" key="2">
    <source>
        <dbReference type="Proteomes" id="UP000199657"/>
    </source>
</evidence>
<dbReference type="RefSeq" id="WP_091639749.1">
    <property type="nucleotide sequence ID" value="NZ_FOEG01000001.1"/>
</dbReference>
<keyword evidence="1" id="KW-0808">Transferase</keyword>
<dbReference type="NCBIfam" id="TIGR04352">
    <property type="entry name" value="HprK_rel_A"/>
    <property type="match status" value="1"/>
</dbReference>
<dbReference type="InterPro" id="IPR027600">
    <property type="entry name" value="HprK-rel_A"/>
</dbReference>
<sequence length="310" mass="34069">MSAPLTVSELSSDALKRALQGPGLGLRVGRLGLRVFSSLGTVRRGLQTLYHDYPVLEPGGFADFRARVDAPPGPRRWLRPQAQFYLGRVAPFQPLPRHHAVAMLEWGLNWCVSSHLHHYLVLHAAAAEREGRTYLFPGASGSGKSTLVAALMLSGWRLLTDELVLLDVDTGAVQPFPRPLGLKNAAIHVIQRDFPQAVLGEPVNDTTKGQVAHLRPSRRSIEQARLPGHIEAVVFPRYRPGVAAELEACHPADAFLALVNQSFNYQVLGERAFRLLSELVQRVPAYEVQYGTLDEGHGLIRTIDAQPPTS</sequence>
<reference evidence="1 2" key="1">
    <citation type="submission" date="2016-10" db="EMBL/GenBank/DDBJ databases">
        <authorList>
            <person name="de Groot N.N."/>
        </authorList>
    </citation>
    <scope>NUCLEOTIDE SEQUENCE [LARGE SCALE GENOMIC DNA]</scope>
    <source>
        <strain evidence="1 2">CGMCC 1.6291</strain>
    </source>
</reference>
<gene>
    <name evidence="1" type="ORF">SAMN04488052_101574</name>
</gene>
<keyword evidence="2" id="KW-1185">Reference proteome</keyword>
<dbReference type="GO" id="GO:0016301">
    <property type="term" value="F:kinase activity"/>
    <property type="evidence" value="ECO:0007669"/>
    <property type="project" value="UniProtKB-KW"/>
</dbReference>